<accession>A0AAV3U379</accession>
<evidence type="ECO:0000256" key="1">
    <source>
        <dbReference type="SAM" id="MobiDB-lite"/>
    </source>
</evidence>
<organism evidence="3 4">
    <name type="scientific">Halioxenophilus aromaticivorans</name>
    <dbReference type="NCBI Taxonomy" id="1306992"/>
    <lineage>
        <taxon>Bacteria</taxon>
        <taxon>Pseudomonadati</taxon>
        <taxon>Pseudomonadota</taxon>
        <taxon>Gammaproteobacteria</taxon>
        <taxon>Alteromonadales</taxon>
        <taxon>Alteromonadaceae</taxon>
        <taxon>Halioxenophilus</taxon>
    </lineage>
</organism>
<feature type="domain" description="DUF4130" evidence="2">
    <location>
        <begin position="79"/>
        <end position="237"/>
    </location>
</feature>
<sequence length="286" mass="33572">MFEVDVDDLKAWRKLTRKLLKRKIDPTQLTWNSTGQQAQQGLVFGGDDFEQVDVVNPTPTITAEFLQLLARASCYRDEQKWAVFYSLAYRLVYENKNLLQDAIDPQVKLLRHWHQTICRDIHKMEAFVRFQKLDHDLLGEVYFAWFEPEHDIFATAAPFFVKRFKNMTWSLLSPSGCMHWDQTILTFSEGIARPQGMQDDCESLWQQYYRSIFNPARLKVQAMQSEMPKKYWKNLPEAALIKDLIRNAQSTSEGYVAADAAQPWQKTAKSKRVQQQQAELRQKRND</sequence>
<dbReference type="Pfam" id="PF13566">
    <property type="entry name" value="DUF4130"/>
    <property type="match status" value="1"/>
</dbReference>
<proteinExistence type="predicted"/>
<comment type="caution">
    <text evidence="3">The sequence shown here is derived from an EMBL/GenBank/DDBJ whole genome shotgun (WGS) entry which is preliminary data.</text>
</comment>
<evidence type="ECO:0000313" key="3">
    <source>
        <dbReference type="EMBL" id="GAA4944511.1"/>
    </source>
</evidence>
<protein>
    <recommendedName>
        <fullName evidence="2">DUF4130 domain-containing protein</fullName>
    </recommendedName>
</protein>
<dbReference type="InterPro" id="IPR025404">
    <property type="entry name" value="DUF4130"/>
</dbReference>
<dbReference type="RefSeq" id="WP_345422289.1">
    <property type="nucleotide sequence ID" value="NZ_AP031496.1"/>
</dbReference>
<dbReference type="NCBIfam" id="TIGR03915">
    <property type="entry name" value="SAM_7_link_chp"/>
    <property type="match status" value="1"/>
</dbReference>
<keyword evidence="4" id="KW-1185">Reference proteome</keyword>
<dbReference type="EMBL" id="BAABLX010000023">
    <property type="protein sequence ID" value="GAA4944511.1"/>
    <property type="molecule type" value="Genomic_DNA"/>
</dbReference>
<dbReference type="AlphaFoldDB" id="A0AAV3U379"/>
<feature type="region of interest" description="Disordered" evidence="1">
    <location>
        <begin position="266"/>
        <end position="286"/>
    </location>
</feature>
<gene>
    <name evidence="3" type="ORF">GCM10025791_24350</name>
</gene>
<evidence type="ECO:0000313" key="4">
    <source>
        <dbReference type="Proteomes" id="UP001409585"/>
    </source>
</evidence>
<name>A0AAV3U379_9ALTE</name>
<evidence type="ECO:0000259" key="2">
    <source>
        <dbReference type="Pfam" id="PF13566"/>
    </source>
</evidence>
<reference evidence="4" key="1">
    <citation type="journal article" date="2019" name="Int. J. Syst. Evol. Microbiol.">
        <title>The Global Catalogue of Microorganisms (GCM) 10K type strain sequencing project: providing services to taxonomists for standard genome sequencing and annotation.</title>
        <authorList>
            <consortium name="The Broad Institute Genomics Platform"/>
            <consortium name="The Broad Institute Genome Sequencing Center for Infectious Disease"/>
            <person name="Wu L."/>
            <person name="Ma J."/>
        </authorList>
    </citation>
    <scope>NUCLEOTIDE SEQUENCE [LARGE SCALE GENOMIC DNA]</scope>
    <source>
        <strain evidence="4">JCM 19134</strain>
    </source>
</reference>
<dbReference type="Proteomes" id="UP001409585">
    <property type="component" value="Unassembled WGS sequence"/>
</dbReference>
<dbReference type="InterPro" id="IPR023875">
    <property type="entry name" value="DNA_repair_put"/>
</dbReference>